<evidence type="ECO:0008006" key="4">
    <source>
        <dbReference type="Google" id="ProtNLM"/>
    </source>
</evidence>
<gene>
    <name evidence="2" type="ORF">QBC33DRAFT_181399</name>
</gene>
<comment type="caution">
    <text evidence="2">The sequence shown here is derived from an EMBL/GenBank/DDBJ whole genome shotgun (WGS) entry which is preliminary data.</text>
</comment>
<accession>A0AAJ0FF56</accession>
<organism evidence="2 3">
    <name type="scientific">Phialemonium atrogriseum</name>
    <dbReference type="NCBI Taxonomy" id="1093897"/>
    <lineage>
        <taxon>Eukaryota</taxon>
        <taxon>Fungi</taxon>
        <taxon>Dikarya</taxon>
        <taxon>Ascomycota</taxon>
        <taxon>Pezizomycotina</taxon>
        <taxon>Sordariomycetes</taxon>
        <taxon>Sordariomycetidae</taxon>
        <taxon>Cephalothecales</taxon>
        <taxon>Cephalothecaceae</taxon>
        <taxon>Phialemonium</taxon>
    </lineage>
</organism>
<evidence type="ECO:0000256" key="1">
    <source>
        <dbReference type="ARBA" id="ARBA00023604"/>
    </source>
</evidence>
<dbReference type="NCBIfam" id="NF041278">
    <property type="entry name" value="CmcJ_NvfI_EfuI"/>
    <property type="match status" value="1"/>
</dbReference>
<dbReference type="InterPro" id="IPR044053">
    <property type="entry name" value="AsaB-like"/>
</dbReference>
<keyword evidence="3" id="KW-1185">Reference proteome</keyword>
<reference evidence="2" key="1">
    <citation type="submission" date="2023-06" db="EMBL/GenBank/DDBJ databases">
        <title>Genome-scale phylogeny and comparative genomics of the fungal order Sordariales.</title>
        <authorList>
            <consortium name="Lawrence Berkeley National Laboratory"/>
            <person name="Hensen N."/>
            <person name="Bonometti L."/>
            <person name="Westerberg I."/>
            <person name="Brannstrom I.O."/>
            <person name="Guillou S."/>
            <person name="Cros-Aarteil S."/>
            <person name="Calhoun S."/>
            <person name="Haridas S."/>
            <person name="Kuo A."/>
            <person name="Mondo S."/>
            <person name="Pangilinan J."/>
            <person name="Riley R."/>
            <person name="Labutti K."/>
            <person name="Andreopoulos B."/>
            <person name="Lipzen A."/>
            <person name="Chen C."/>
            <person name="Yanf M."/>
            <person name="Daum C."/>
            <person name="Ng V."/>
            <person name="Clum A."/>
            <person name="Steindorff A."/>
            <person name="Ohm R."/>
            <person name="Martin F."/>
            <person name="Silar P."/>
            <person name="Natvig D."/>
            <person name="Lalanne C."/>
            <person name="Gautier V."/>
            <person name="Ament-Velasquez S.L."/>
            <person name="Kruys A."/>
            <person name="Hutchinson M.I."/>
            <person name="Powell A.J."/>
            <person name="Barry K."/>
            <person name="Miller A.N."/>
            <person name="Grigoriev I.V."/>
            <person name="Debuchy R."/>
            <person name="Gladieux P."/>
            <person name="Thoren M.H."/>
            <person name="Johannesson H."/>
        </authorList>
    </citation>
    <scope>NUCLEOTIDE SEQUENCE</scope>
    <source>
        <strain evidence="2">8032-3</strain>
    </source>
</reference>
<dbReference type="AlphaFoldDB" id="A0AAJ0FF56"/>
<comment type="similarity">
    <text evidence="1">Belongs to the asaB hydroxylase/desaturase family.</text>
</comment>
<dbReference type="RefSeq" id="XP_060281315.1">
    <property type="nucleotide sequence ID" value="XM_060422450.1"/>
</dbReference>
<proteinExistence type="inferred from homology"/>
<dbReference type="EMBL" id="MU839017">
    <property type="protein sequence ID" value="KAK1765102.1"/>
    <property type="molecule type" value="Genomic_DNA"/>
</dbReference>
<name>A0AAJ0FF56_9PEZI</name>
<dbReference type="GO" id="GO:0016491">
    <property type="term" value="F:oxidoreductase activity"/>
    <property type="evidence" value="ECO:0007669"/>
    <property type="project" value="InterPro"/>
</dbReference>
<sequence>MAAVEASFEFLQWQPLYEKQKPYEVFLPLASFGENNRDKIPRSNLVFERRPVRVHDVRGRQDAFGLDTHGFQFVRQPTAVRDLKDRAAVGEQYVPEMEAFLRRYLGMGGEGGEARTFCFDLRLRESVDAEEFSKRTVNLEDGFDPLLPATHPHIDQTMHGANLRVRRHMGDEADELLRGRVRVINIWRPLARVRSWPLGLCDSRTVKQDDLVTCDIVRRRYVGETYFAKYNPDQRWYYLSDMEFDDVILVKVYDSDPEVPAKRCLHASFQPDDGTGSQQQALRESIELRVLVFTES</sequence>
<protein>
    <recommendedName>
        <fullName evidence="4">Methyltransferase</fullName>
    </recommendedName>
</protein>
<evidence type="ECO:0000313" key="3">
    <source>
        <dbReference type="Proteomes" id="UP001244011"/>
    </source>
</evidence>
<dbReference type="PANTHER" id="PTHR34598">
    <property type="entry name" value="BLL6449 PROTEIN"/>
    <property type="match status" value="1"/>
</dbReference>
<evidence type="ECO:0000313" key="2">
    <source>
        <dbReference type="EMBL" id="KAK1765102.1"/>
    </source>
</evidence>
<dbReference type="GeneID" id="85305637"/>
<dbReference type="PANTHER" id="PTHR34598:SF3">
    <property type="entry name" value="OXIDOREDUCTASE AN1597"/>
    <property type="match status" value="1"/>
</dbReference>
<dbReference type="Proteomes" id="UP001244011">
    <property type="component" value="Unassembled WGS sequence"/>
</dbReference>